<evidence type="ECO:0000313" key="16">
    <source>
        <dbReference type="Proteomes" id="UP000030746"/>
    </source>
</evidence>
<dbReference type="InterPro" id="IPR039787">
    <property type="entry name" value="ENDOU"/>
</dbReference>
<keyword evidence="11" id="KW-0456">Lyase</keyword>
<dbReference type="InterPro" id="IPR018998">
    <property type="entry name" value="EndoU_C"/>
</dbReference>
<dbReference type="GeneID" id="20232929"/>
<feature type="domain" description="EndoU" evidence="14">
    <location>
        <begin position="51"/>
        <end position="318"/>
    </location>
</feature>
<dbReference type="PROSITE" id="PS51959">
    <property type="entry name" value="ENDOU"/>
    <property type="match status" value="1"/>
</dbReference>
<evidence type="ECO:0000256" key="10">
    <source>
        <dbReference type="ARBA" id="ARBA00023211"/>
    </source>
</evidence>
<dbReference type="GO" id="GO:0016829">
    <property type="term" value="F:lyase activity"/>
    <property type="evidence" value="ECO:0007669"/>
    <property type="project" value="UniProtKB-KW"/>
</dbReference>
<dbReference type="Proteomes" id="UP000030746">
    <property type="component" value="Unassembled WGS sequence"/>
</dbReference>
<dbReference type="GO" id="GO:0003723">
    <property type="term" value="F:RNA binding"/>
    <property type="evidence" value="ECO:0007669"/>
    <property type="project" value="UniProtKB-UniRule"/>
</dbReference>
<evidence type="ECO:0000256" key="6">
    <source>
        <dbReference type="ARBA" id="ARBA00022759"/>
    </source>
</evidence>
<dbReference type="InterPro" id="IPR001212">
    <property type="entry name" value="Somatomedin_B_dom"/>
</dbReference>
<dbReference type="EMBL" id="KB203083">
    <property type="protein sequence ID" value="ESO86432.1"/>
    <property type="molecule type" value="Genomic_DNA"/>
</dbReference>
<evidence type="ECO:0000256" key="12">
    <source>
        <dbReference type="RuleBase" id="RU367085"/>
    </source>
</evidence>
<dbReference type="PROSITE" id="PS50958">
    <property type="entry name" value="SMB_2"/>
    <property type="match status" value="1"/>
</dbReference>
<keyword evidence="10 12" id="KW-0464">Manganese</keyword>
<dbReference type="HOGENOM" id="CLU_048034_0_0_1"/>
<sequence>DSCVGRCNKHLDNSFNCQCNYACSKYHDCCSDYNTECHGGNHNHITNHPGHTGSFSGIAQTLWDADIHRFGPADLKVNYQGHTARGPVYLTKCFSRFFTFVNEAKLNGPTYKAMLDLWDNYHTSESIRETSDAAYQTDVDAFLNTVLNTSVMQIANKYLVDNSKYPNHIAAGQVAFKSKLQELWFHRYSRKSGGITNSCGFEHIFLGEFKGSSVSGFHNWVRFHKLESSGRIDYKGYINKKEPFLVEFTFTWDGKWKPISSFFIGTSPEFDMALSTICILSEPNRACKFTLEGQDFRIQNYDIPHIHGLQVASAYPEV</sequence>
<evidence type="ECO:0000256" key="8">
    <source>
        <dbReference type="ARBA" id="ARBA00022884"/>
    </source>
</evidence>
<organism evidence="15 16">
    <name type="scientific">Lottia gigantea</name>
    <name type="common">Giant owl limpet</name>
    <dbReference type="NCBI Taxonomy" id="225164"/>
    <lineage>
        <taxon>Eukaryota</taxon>
        <taxon>Metazoa</taxon>
        <taxon>Spiralia</taxon>
        <taxon>Lophotrochozoa</taxon>
        <taxon>Mollusca</taxon>
        <taxon>Gastropoda</taxon>
        <taxon>Patellogastropoda</taxon>
        <taxon>Lottioidea</taxon>
        <taxon>Lottiidae</taxon>
        <taxon>Lottia</taxon>
    </lineage>
</organism>
<dbReference type="AlphaFoldDB" id="V3ZQ22"/>
<dbReference type="Pfam" id="PF09412">
    <property type="entry name" value="XendoU"/>
    <property type="match status" value="1"/>
</dbReference>
<evidence type="ECO:0000256" key="11">
    <source>
        <dbReference type="ARBA" id="ARBA00023239"/>
    </source>
</evidence>
<dbReference type="InterPro" id="IPR036024">
    <property type="entry name" value="Somatomedin_B-like_dom_sf"/>
</dbReference>
<evidence type="ECO:0000256" key="7">
    <source>
        <dbReference type="ARBA" id="ARBA00022801"/>
    </source>
</evidence>
<dbReference type="GO" id="GO:0004521">
    <property type="term" value="F:RNA endonuclease activity"/>
    <property type="evidence" value="ECO:0007669"/>
    <property type="project" value="UniProtKB-UniRule"/>
</dbReference>
<dbReference type="SUPFAM" id="SSF90188">
    <property type="entry name" value="Somatomedin B domain"/>
    <property type="match status" value="1"/>
</dbReference>
<evidence type="ECO:0000313" key="15">
    <source>
        <dbReference type="EMBL" id="ESO86432.1"/>
    </source>
</evidence>
<reference evidence="15 16" key="1">
    <citation type="journal article" date="2013" name="Nature">
        <title>Insights into bilaterian evolution from three spiralian genomes.</title>
        <authorList>
            <person name="Simakov O."/>
            <person name="Marletaz F."/>
            <person name="Cho S.J."/>
            <person name="Edsinger-Gonzales E."/>
            <person name="Havlak P."/>
            <person name="Hellsten U."/>
            <person name="Kuo D.H."/>
            <person name="Larsson T."/>
            <person name="Lv J."/>
            <person name="Arendt D."/>
            <person name="Savage R."/>
            <person name="Osoegawa K."/>
            <person name="de Jong P."/>
            <person name="Grimwood J."/>
            <person name="Chapman J.A."/>
            <person name="Shapiro H."/>
            <person name="Aerts A."/>
            <person name="Otillar R.P."/>
            <person name="Terry A.Y."/>
            <person name="Boore J.L."/>
            <person name="Grigoriev I.V."/>
            <person name="Lindberg D.R."/>
            <person name="Seaver E.C."/>
            <person name="Weisblat D.A."/>
            <person name="Putnam N.H."/>
            <person name="Rokhsar D.S."/>
        </authorList>
    </citation>
    <scope>NUCLEOTIDE SEQUENCE [LARGE SCALE GENOMIC DNA]</scope>
</reference>
<name>V3ZQ22_LOTGI</name>
<evidence type="ECO:0000259" key="14">
    <source>
        <dbReference type="PROSITE" id="PS51959"/>
    </source>
</evidence>
<evidence type="ECO:0000256" key="4">
    <source>
        <dbReference type="ARBA" id="ARBA00022722"/>
    </source>
</evidence>
<keyword evidence="7 12" id="KW-0378">Hydrolase</keyword>
<evidence type="ECO:0000259" key="13">
    <source>
        <dbReference type="PROSITE" id="PS50958"/>
    </source>
</evidence>
<dbReference type="EC" id="4.6.1.-" evidence="12"/>
<evidence type="ECO:0000256" key="1">
    <source>
        <dbReference type="ARBA" id="ARBA00001936"/>
    </source>
</evidence>
<accession>V3ZQ22</accession>
<evidence type="ECO:0000256" key="2">
    <source>
        <dbReference type="ARBA" id="ARBA00010168"/>
    </source>
</evidence>
<feature type="non-terminal residue" evidence="15">
    <location>
        <position position="1"/>
    </location>
</feature>
<keyword evidence="8 12" id="KW-0694">RNA-binding</keyword>
<protein>
    <recommendedName>
        <fullName evidence="12">Uridylate-specific endoribonuclease</fullName>
        <ecNumber evidence="12">4.6.1.-</ecNumber>
    </recommendedName>
</protein>
<evidence type="ECO:0000256" key="5">
    <source>
        <dbReference type="ARBA" id="ARBA00022723"/>
    </source>
</evidence>
<comment type="subunit">
    <text evidence="3 12">Monomer.</text>
</comment>
<dbReference type="PANTHER" id="PTHR12439">
    <property type="entry name" value="PLACENTAL PROTEIN 11-RELATED"/>
    <property type="match status" value="1"/>
</dbReference>
<dbReference type="CTD" id="20232929"/>
<dbReference type="InterPro" id="IPR037227">
    <property type="entry name" value="EndoU-like"/>
</dbReference>
<keyword evidence="5 12" id="KW-0479">Metal-binding</keyword>
<evidence type="ECO:0000256" key="3">
    <source>
        <dbReference type="ARBA" id="ARBA00011245"/>
    </source>
</evidence>
<comment type="cofactor">
    <cofactor evidence="1 12">
        <name>Mn(2+)</name>
        <dbReference type="ChEBI" id="CHEBI:29035"/>
    </cofactor>
</comment>
<dbReference type="CDD" id="cd21159">
    <property type="entry name" value="XendoU"/>
    <property type="match status" value="1"/>
</dbReference>
<evidence type="ECO:0000256" key="9">
    <source>
        <dbReference type="ARBA" id="ARBA00023157"/>
    </source>
</evidence>
<dbReference type="OrthoDB" id="430326at2759"/>
<dbReference type="OMA" id="SNPCHCN"/>
<feature type="domain" description="SMB" evidence="13">
    <location>
        <begin position="1"/>
        <end position="43"/>
    </location>
</feature>
<dbReference type="GO" id="GO:0016787">
    <property type="term" value="F:hydrolase activity"/>
    <property type="evidence" value="ECO:0007669"/>
    <property type="project" value="UniProtKB-KW"/>
</dbReference>
<dbReference type="KEGG" id="lgi:LOTGIDRAFT_129256"/>
<keyword evidence="9" id="KW-1015">Disulfide bond</keyword>
<gene>
    <name evidence="15" type="ORF">LOTGIDRAFT_129256</name>
</gene>
<keyword evidence="16" id="KW-1185">Reference proteome</keyword>
<dbReference type="Gene3D" id="4.10.410.20">
    <property type="match status" value="1"/>
</dbReference>
<keyword evidence="6 12" id="KW-0255">Endonuclease</keyword>
<dbReference type="Pfam" id="PF01033">
    <property type="entry name" value="Somatomedin_B"/>
    <property type="match status" value="1"/>
</dbReference>
<dbReference type="PANTHER" id="PTHR12439:SF11">
    <property type="entry name" value="URIDYLATE-SPECIFIC ENDORIBONUCLEASE"/>
    <property type="match status" value="1"/>
</dbReference>
<comment type="similarity">
    <text evidence="2 12">Belongs to the ENDOU family.</text>
</comment>
<comment type="catalytic activity">
    <reaction evidence="12">
        <text>ribonucleotidyl-uridine-RNA = a 5'-end dephospho-uridine-RNA + a 3'-end 2',3'-cyclophospho-ribonucleotide-RNA</text>
        <dbReference type="Rhea" id="RHEA:67792"/>
        <dbReference type="Rhea" id="RHEA-COMP:10464"/>
        <dbReference type="Rhea" id="RHEA-COMP:17354"/>
        <dbReference type="Rhea" id="RHEA-COMP:17356"/>
        <dbReference type="ChEBI" id="CHEBI:83064"/>
        <dbReference type="ChEBI" id="CHEBI:173117"/>
        <dbReference type="ChEBI" id="CHEBI:173224"/>
    </reaction>
</comment>
<dbReference type="SUPFAM" id="SSF142877">
    <property type="entry name" value="EndoU-like"/>
    <property type="match status" value="1"/>
</dbReference>
<proteinExistence type="inferred from homology"/>
<dbReference type="GO" id="GO:0046872">
    <property type="term" value="F:metal ion binding"/>
    <property type="evidence" value="ECO:0007669"/>
    <property type="project" value="UniProtKB-UniRule"/>
</dbReference>
<keyword evidence="4 12" id="KW-0540">Nuclease</keyword>
<dbReference type="PROSITE" id="PS00524">
    <property type="entry name" value="SMB_1"/>
    <property type="match status" value="1"/>
</dbReference>
<dbReference type="RefSeq" id="XP_009062966.1">
    <property type="nucleotide sequence ID" value="XM_009064718.1"/>
</dbReference>